<comment type="caution">
    <text evidence="2">The sequence shown here is derived from an EMBL/GenBank/DDBJ whole genome shotgun (WGS) entry which is preliminary data.</text>
</comment>
<protein>
    <submittedName>
        <fullName evidence="2">Uncharacterized protein</fullName>
    </submittedName>
</protein>
<dbReference type="EMBL" id="CAUYUJ010022689">
    <property type="protein sequence ID" value="CAK0912027.1"/>
    <property type="molecule type" value="Genomic_DNA"/>
</dbReference>
<evidence type="ECO:0000256" key="1">
    <source>
        <dbReference type="SAM" id="Phobius"/>
    </source>
</evidence>
<dbReference type="Proteomes" id="UP001189429">
    <property type="component" value="Unassembled WGS sequence"/>
</dbReference>
<feature type="transmembrane region" description="Helical" evidence="1">
    <location>
        <begin position="309"/>
        <end position="331"/>
    </location>
</feature>
<gene>
    <name evidence="2" type="ORF">PCOR1329_LOCUS85711</name>
</gene>
<keyword evidence="1" id="KW-0472">Membrane</keyword>
<accession>A0ABN9YGM0</accession>
<proteinExistence type="predicted"/>
<feature type="transmembrane region" description="Helical" evidence="1">
    <location>
        <begin position="477"/>
        <end position="495"/>
    </location>
</feature>
<evidence type="ECO:0000313" key="2">
    <source>
        <dbReference type="EMBL" id="CAK0912027.1"/>
    </source>
</evidence>
<name>A0ABN9YGM0_9DINO</name>
<keyword evidence="3" id="KW-1185">Reference proteome</keyword>
<keyword evidence="1" id="KW-0812">Transmembrane</keyword>
<reference evidence="2" key="1">
    <citation type="submission" date="2023-10" db="EMBL/GenBank/DDBJ databases">
        <authorList>
            <person name="Chen Y."/>
            <person name="Shah S."/>
            <person name="Dougan E. K."/>
            <person name="Thang M."/>
            <person name="Chan C."/>
        </authorList>
    </citation>
    <scope>NUCLEOTIDE SEQUENCE [LARGE SCALE GENOMIC DNA]</scope>
</reference>
<organism evidence="2 3">
    <name type="scientific">Prorocentrum cordatum</name>
    <dbReference type="NCBI Taxonomy" id="2364126"/>
    <lineage>
        <taxon>Eukaryota</taxon>
        <taxon>Sar</taxon>
        <taxon>Alveolata</taxon>
        <taxon>Dinophyceae</taxon>
        <taxon>Prorocentrales</taxon>
        <taxon>Prorocentraceae</taxon>
        <taxon>Prorocentrum</taxon>
    </lineage>
</organism>
<feature type="transmembrane region" description="Helical" evidence="1">
    <location>
        <begin position="6"/>
        <end position="26"/>
    </location>
</feature>
<keyword evidence="1" id="KW-1133">Transmembrane helix</keyword>
<evidence type="ECO:0000313" key="3">
    <source>
        <dbReference type="Proteomes" id="UP001189429"/>
    </source>
</evidence>
<sequence length="515" mass="57492">MMEIMGVFYNILGVVLLVLAGFVIWIKWDAVLLMLTGDSKIHWSRYDQAFWCCFRCCGLTSGEWTRSLSGAICKCECWPFFSRRYAGRNLVRMLGESVGLVPTQVLVENVVVGDLPCSWMRSRLYLQVEVGDGPPQVSEVLEDCNPKVAHFQTRFTLAVLRGGNGAPVRFVIRELHVLGHRDVCECHVNQGDIVDWAGAGWQSHPQGPLRFRMYPPSGGEQPGARTLPSWIFLEFTIPDEPPAASRAMGSFGLHLVLSNGDVVETDSAKKFKQDYQLLSSGGDPLPPGCEPDEEVVGDLQKAKRRQIGIVRCGFVSVLLFWLGFVGLVSYFGSCWIEWKKIAVLVEHDLDFPVAESEQLRVWHDCGYDENSFYRALRATLRYISRYMEKRFLGFVGMAPPRPESPPDASSTTMDPILNPCMPSAASVHETCTNLPEGTSSPMFPAPVLEYFVECSASFTCDDARAVMSLCKNAFDTGIILLVLLAVISCVMHVYFQHKEKRAYRLVDSGARDLEG</sequence>